<keyword evidence="3" id="KW-1185">Reference proteome</keyword>
<dbReference type="Pfam" id="PF13508">
    <property type="entry name" value="Acetyltransf_7"/>
    <property type="match status" value="1"/>
</dbReference>
<evidence type="ECO:0000313" key="2">
    <source>
        <dbReference type="EMBL" id="ANU20751.1"/>
    </source>
</evidence>
<name>A0A1C7EAP6_9BACL</name>
<dbReference type="STRING" id="1038856.BBI15_11265"/>
<gene>
    <name evidence="2" type="ORF">BBI15_11265</name>
</gene>
<proteinExistence type="predicted"/>
<dbReference type="PROSITE" id="PS51186">
    <property type="entry name" value="GNAT"/>
    <property type="match status" value="1"/>
</dbReference>
<dbReference type="InterPro" id="IPR016181">
    <property type="entry name" value="Acyl_CoA_acyltransferase"/>
</dbReference>
<protein>
    <submittedName>
        <fullName evidence="2">GNAT family N-acetyltransferase</fullName>
    </submittedName>
</protein>
<dbReference type="Gene3D" id="3.40.630.30">
    <property type="match status" value="1"/>
</dbReference>
<dbReference type="KEGG" id="ppla:BBI15_11265"/>
<sequence>MAQAGDALEITIRSYEEKDLEHIQKLNKKQGWTGLVEKHIQTKEAWKNSNIAYVAESQGQELIAYIRGVTDGSVSTYICELLVAQPFRGCGAGRKLLDFVHALHPDTRIDLLASSSSRSFYEEHEFRPFYGFRKSRP</sequence>
<organism evidence="2 3">
    <name type="scientific">Planococcus plakortidis</name>
    <dbReference type="NCBI Taxonomy" id="1038856"/>
    <lineage>
        <taxon>Bacteria</taxon>
        <taxon>Bacillati</taxon>
        <taxon>Bacillota</taxon>
        <taxon>Bacilli</taxon>
        <taxon>Bacillales</taxon>
        <taxon>Caryophanaceae</taxon>
        <taxon>Planococcus</taxon>
    </lineage>
</organism>
<dbReference type="OrthoDB" id="3216107at2"/>
<dbReference type="InterPro" id="IPR000182">
    <property type="entry name" value="GNAT_dom"/>
</dbReference>
<reference evidence="2" key="1">
    <citation type="submission" date="2016-10" db="EMBL/GenBank/DDBJ databases">
        <authorList>
            <person name="See-Too W.S."/>
        </authorList>
    </citation>
    <scope>NUCLEOTIDE SEQUENCE [LARGE SCALE GENOMIC DNA]</scope>
    <source>
        <strain evidence="2">DSM 23997</strain>
    </source>
</reference>
<evidence type="ECO:0000259" key="1">
    <source>
        <dbReference type="PROSITE" id="PS51186"/>
    </source>
</evidence>
<dbReference type="GO" id="GO:0016747">
    <property type="term" value="F:acyltransferase activity, transferring groups other than amino-acyl groups"/>
    <property type="evidence" value="ECO:0007669"/>
    <property type="project" value="InterPro"/>
</dbReference>
<dbReference type="Proteomes" id="UP000092650">
    <property type="component" value="Chromosome"/>
</dbReference>
<dbReference type="CDD" id="cd04301">
    <property type="entry name" value="NAT_SF"/>
    <property type="match status" value="1"/>
</dbReference>
<feature type="domain" description="N-acetyltransferase" evidence="1">
    <location>
        <begin position="10"/>
        <end position="137"/>
    </location>
</feature>
<evidence type="ECO:0000313" key="3">
    <source>
        <dbReference type="Proteomes" id="UP000092650"/>
    </source>
</evidence>
<dbReference type="AlphaFoldDB" id="A0A1C7EAP6"/>
<dbReference type="RefSeq" id="WP_068871050.1">
    <property type="nucleotide sequence ID" value="NZ_CP016539.2"/>
</dbReference>
<dbReference type="SUPFAM" id="SSF55729">
    <property type="entry name" value="Acyl-CoA N-acyltransferases (Nat)"/>
    <property type="match status" value="1"/>
</dbReference>
<accession>A0A1C7EAP6</accession>
<dbReference type="EMBL" id="CP016539">
    <property type="protein sequence ID" value="ANU20751.1"/>
    <property type="molecule type" value="Genomic_DNA"/>
</dbReference>